<dbReference type="EMBL" id="CAXHTA020000001">
    <property type="protein sequence ID" value="CAL5218762.1"/>
    <property type="molecule type" value="Genomic_DNA"/>
</dbReference>
<accession>A0ABP1FMK0</accession>
<organism evidence="2 3">
    <name type="scientific">Coccomyxa viridis</name>
    <dbReference type="NCBI Taxonomy" id="1274662"/>
    <lineage>
        <taxon>Eukaryota</taxon>
        <taxon>Viridiplantae</taxon>
        <taxon>Chlorophyta</taxon>
        <taxon>core chlorophytes</taxon>
        <taxon>Trebouxiophyceae</taxon>
        <taxon>Trebouxiophyceae incertae sedis</taxon>
        <taxon>Coccomyxaceae</taxon>
        <taxon>Coccomyxa</taxon>
    </lineage>
</organism>
<comment type="caution">
    <text evidence="2">The sequence shown here is derived from an EMBL/GenBank/DDBJ whole genome shotgun (WGS) entry which is preliminary data.</text>
</comment>
<evidence type="ECO:0000256" key="1">
    <source>
        <dbReference type="SAM" id="MobiDB-lite"/>
    </source>
</evidence>
<evidence type="ECO:0000313" key="2">
    <source>
        <dbReference type="EMBL" id="CAL5218762.1"/>
    </source>
</evidence>
<keyword evidence="3" id="KW-1185">Reference proteome</keyword>
<feature type="region of interest" description="Disordered" evidence="1">
    <location>
        <begin position="1"/>
        <end position="124"/>
    </location>
</feature>
<feature type="compositionally biased region" description="Basic and acidic residues" evidence="1">
    <location>
        <begin position="9"/>
        <end position="18"/>
    </location>
</feature>
<feature type="compositionally biased region" description="Basic and acidic residues" evidence="1">
    <location>
        <begin position="65"/>
        <end position="75"/>
    </location>
</feature>
<protein>
    <submittedName>
        <fullName evidence="2">G480 protein</fullName>
    </submittedName>
</protein>
<evidence type="ECO:0000313" key="3">
    <source>
        <dbReference type="Proteomes" id="UP001497392"/>
    </source>
</evidence>
<name>A0ABP1FMK0_9CHLO</name>
<sequence length="245" mass="26896">MADVDPDEELARQLHREMNGLTRVRRRAAPPLPPGGRLESLKDSRPSSAQPSGEGAHRRGGSKSNDGDQSSRDLQPKSGPQGFKRLRRHEDKVNAGDEGLEPQVSARGIEPRESSHHERHVAQQEADICPERHQRYDSMAATAASVVRELAQRSSSGSDQKRVKCYYAGVRWAISLPKEAVLTRQALASALTTALGQGDADLGRGERLHVVFLDHDGDESDFLPRASGGWRPAAKTACRVYVRNQ</sequence>
<gene>
    <name evidence="2" type="primary">g480</name>
    <name evidence="2" type="ORF">VP750_LOCUS421</name>
</gene>
<feature type="compositionally biased region" description="Basic and acidic residues" evidence="1">
    <location>
        <begin position="109"/>
        <end position="122"/>
    </location>
</feature>
<proteinExistence type="predicted"/>
<reference evidence="2 3" key="1">
    <citation type="submission" date="2024-06" db="EMBL/GenBank/DDBJ databases">
        <authorList>
            <person name="Kraege A."/>
            <person name="Thomma B."/>
        </authorList>
    </citation>
    <scope>NUCLEOTIDE SEQUENCE [LARGE SCALE GENOMIC DNA]</scope>
</reference>
<dbReference type="Proteomes" id="UP001497392">
    <property type="component" value="Unassembled WGS sequence"/>
</dbReference>